<keyword evidence="1" id="KW-0732">Signal</keyword>
<comment type="caution">
    <text evidence="2">The sequence shown here is derived from an EMBL/GenBank/DDBJ whole genome shotgun (WGS) entry which is preliminary data.</text>
</comment>
<feature type="chain" id="PRO_5021405994" evidence="1">
    <location>
        <begin position="19"/>
        <end position="109"/>
    </location>
</feature>
<sequence length="109" mass="12103">MLRRYLVVLALWAPLAQAADWSGRVTAIEAMTVSRAVLFSLSGELKGASRCNEYGMYAIDLSAPGGEALFDLLMHAYIHDLEVEAESLNTCAVYWKAEGLKRLRLRKTP</sequence>
<evidence type="ECO:0000256" key="1">
    <source>
        <dbReference type="SAM" id="SignalP"/>
    </source>
</evidence>
<proteinExistence type="predicted"/>
<name>A0A4Z0M3Q3_9GAMM</name>
<evidence type="ECO:0000313" key="2">
    <source>
        <dbReference type="EMBL" id="TGD74313.1"/>
    </source>
</evidence>
<reference evidence="2 3" key="1">
    <citation type="submission" date="2019-04" db="EMBL/GenBank/DDBJ databases">
        <title>Taxonomy of novel Haliea sp. from mangrove soil of West Coast of India.</title>
        <authorList>
            <person name="Verma A."/>
            <person name="Kumar P."/>
            <person name="Krishnamurthi S."/>
        </authorList>
    </citation>
    <scope>NUCLEOTIDE SEQUENCE [LARGE SCALE GENOMIC DNA]</scope>
    <source>
        <strain evidence="2 3">SAOS-164</strain>
    </source>
</reference>
<dbReference type="RefSeq" id="WP_135443135.1">
    <property type="nucleotide sequence ID" value="NZ_SRLE01000006.1"/>
</dbReference>
<feature type="signal peptide" evidence="1">
    <location>
        <begin position="1"/>
        <end position="18"/>
    </location>
</feature>
<evidence type="ECO:0000313" key="3">
    <source>
        <dbReference type="Proteomes" id="UP000298050"/>
    </source>
</evidence>
<dbReference type="AlphaFoldDB" id="A0A4Z0M3Q3"/>
<protein>
    <submittedName>
        <fullName evidence="2">Uncharacterized protein</fullName>
    </submittedName>
</protein>
<gene>
    <name evidence="2" type="ORF">E4634_09345</name>
</gene>
<accession>A0A4Z0M3Q3</accession>
<dbReference type="OrthoDB" id="9883723at2"/>
<dbReference type="EMBL" id="SRLE01000006">
    <property type="protein sequence ID" value="TGD74313.1"/>
    <property type="molecule type" value="Genomic_DNA"/>
</dbReference>
<organism evidence="2 3">
    <name type="scientific">Mangrovimicrobium sediminis</name>
    <dbReference type="NCBI Taxonomy" id="2562682"/>
    <lineage>
        <taxon>Bacteria</taxon>
        <taxon>Pseudomonadati</taxon>
        <taxon>Pseudomonadota</taxon>
        <taxon>Gammaproteobacteria</taxon>
        <taxon>Cellvibrionales</taxon>
        <taxon>Halieaceae</taxon>
        <taxon>Mangrovimicrobium</taxon>
    </lineage>
</organism>
<dbReference type="Proteomes" id="UP000298050">
    <property type="component" value="Unassembled WGS sequence"/>
</dbReference>
<keyword evidence="3" id="KW-1185">Reference proteome</keyword>